<name>A0AAN9MYB6_CANGL</name>
<sequence length="138" mass="15955">MEAGDAYVSYIAWGVHDYTIGCCSFDWVAHRWSTNRFTRAYMLRLIGGVLFCDHSSSRVPLRYLPLIADFDTCAQYSWGGAVLTYLYRELYGCTDYDTKEICGFSSLLQLWAWEQFPKLSPGRFPYEDHTLPLGASWF</sequence>
<dbReference type="Pfam" id="PF10536">
    <property type="entry name" value="PMD"/>
    <property type="match status" value="1"/>
</dbReference>
<evidence type="ECO:0000313" key="2">
    <source>
        <dbReference type="EMBL" id="KAK7360613.1"/>
    </source>
</evidence>
<dbReference type="EMBL" id="JAYMYQ010000001">
    <property type="protein sequence ID" value="KAK7360613.1"/>
    <property type="molecule type" value="Genomic_DNA"/>
</dbReference>
<accession>A0AAN9MYB6</accession>
<dbReference type="AlphaFoldDB" id="A0AAN9MYB6"/>
<dbReference type="GO" id="GO:0010073">
    <property type="term" value="P:meristem maintenance"/>
    <property type="evidence" value="ECO:0007669"/>
    <property type="project" value="InterPro"/>
</dbReference>
<dbReference type="PANTHER" id="PTHR46033:SF8">
    <property type="entry name" value="PROTEIN MAINTENANCE OF MERISTEMS-LIKE"/>
    <property type="match status" value="1"/>
</dbReference>
<protein>
    <recommendedName>
        <fullName evidence="1">Aminotransferase-like plant mobile domain-containing protein</fullName>
    </recommendedName>
</protein>
<organism evidence="2 3">
    <name type="scientific">Canavalia gladiata</name>
    <name type="common">Sword bean</name>
    <name type="synonym">Dolichos gladiatus</name>
    <dbReference type="NCBI Taxonomy" id="3824"/>
    <lineage>
        <taxon>Eukaryota</taxon>
        <taxon>Viridiplantae</taxon>
        <taxon>Streptophyta</taxon>
        <taxon>Embryophyta</taxon>
        <taxon>Tracheophyta</taxon>
        <taxon>Spermatophyta</taxon>
        <taxon>Magnoliopsida</taxon>
        <taxon>eudicotyledons</taxon>
        <taxon>Gunneridae</taxon>
        <taxon>Pentapetalae</taxon>
        <taxon>rosids</taxon>
        <taxon>fabids</taxon>
        <taxon>Fabales</taxon>
        <taxon>Fabaceae</taxon>
        <taxon>Papilionoideae</taxon>
        <taxon>50 kb inversion clade</taxon>
        <taxon>NPAAA clade</taxon>
        <taxon>indigoferoid/millettioid clade</taxon>
        <taxon>Phaseoleae</taxon>
        <taxon>Canavalia</taxon>
    </lineage>
</organism>
<feature type="domain" description="Aminotransferase-like plant mobile" evidence="1">
    <location>
        <begin position="21"/>
        <end position="123"/>
    </location>
</feature>
<dbReference type="InterPro" id="IPR019557">
    <property type="entry name" value="AminoTfrase-like_pln_mobile"/>
</dbReference>
<keyword evidence="3" id="KW-1185">Reference proteome</keyword>
<dbReference type="PANTHER" id="PTHR46033">
    <property type="entry name" value="PROTEIN MAIN-LIKE 2"/>
    <property type="match status" value="1"/>
</dbReference>
<dbReference type="Proteomes" id="UP001367508">
    <property type="component" value="Unassembled WGS sequence"/>
</dbReference>
<evidence type="ECO:0000313" key="3">
    <source>
        <dbReference type="Proteomes" id="UP001367508"/>
    </source>
</evidence>
<gene>
    <name evidence="2" type="ORF">VNO77_02620</name>
</gene>
<comment type="caution">
    <text evidence="2">The sequence shown here is derived from an EMBL/GenBank/DDBJ whole genome shotgun (WGS) entry which is preliminary data.</text>
</comment>
<evidence type="ECO:0000259" key="1">
    <source>
        <dbReference type="Pfam" id="PF10536"/>
    </source>
</evidence>
<dbReference type="InterPro" id="IPR044824">
    <property type="entry name" value="MAIN-like"/>
</dbReference>
<proteinExistence type="predicted"/>
<reference evidence="2 3" key="1">
    <citation type="submission" date="2024-01" db="EMBL/GenBank/DDBJ databases">
        <title>The genomes of 5 underutilized Papilionoideae crops provide insights into root nodulation and disease resistanc.</title>
        <authorList>
            <person name="Jiang F."/>
        </authorList>
    </citation>
    <scope>NUCLEOTIDE SEQUENCE [LARGE SCALE GENOMIC DNA]</scope>
    <source>
        <strain evidence="2">LVBAO_FW01</strain>
        <tissue evidence="2">Leaves</tissue>
    </source>
</reference>